<dbReference type="InterPro" id="IPR029057">
    <property type="entry name" value="PRTase-like"/>
</dbReference>
<dbReference type="InterPro" id="IPR051910">
    <property type="entry name" value="ComF/GntX_DNA_util-trans"/>
</dbReference>
<dbReference type="CDD" id="cd06223">
    <property type="entry name" value="PRTases_typeI"/>
    <property type="match status" value="1"/>
</dbReference>
<feature type="domain" description="Phosphoribosyltransferase" evidence="2">
    <location>
        <begin position="117"/>
        <end position="206"/>
    </location>
</feature>
<dbReference type="PANTHER" id="PTHR47505:SF1">
    <property type="entry name" value="DNA UTILIZATION PROTEIN YHGH"/>
    <property type="match status" value="1"/>
</dbReference>
<organism evidence="3 4">
    <name type="scientific">Pontibacter qinzhouensis</name>
    <dbReference type="NCBI Taxonomy" id="2603253"/>
    <lineage>
        <taxon>Bacteria</taxon>
        <taxon>Pseudomonadati</taxon>
        <taxon>Bacteroidota</taxon>
        <taxon>Cytophagia</taxon>
        <taxon>Cytophagales</taxon>
        <taxon>Hymenobacteraceae</taxon>
        <taxon>Pontibacter</taxon>
    </lineage>
</organism>
<dbReference type="InterPro" id="IPR000836">
    <property type="entry name" value="PRTase_dom"/>
</dbReference>
<dbReference type="OrthoDB" id="9779910at2"/>
<evidence type="ECO:0000313" key="4">
    <source>
        <dbReference type="Proteomes" id="UP000321926"/>
    </source>
</evidence>
<dbReference type="Gene3D" id="3.40.50.2020">
    <property type="match status" value="1"/>
</dbReference>
<protein>
    <submittedName>
        <fullName evidence="3">ComF family protein</fullName>
    </submittedName>
</protein>
<dbReference type="Pfam" id="PF00156">
    <property type="entry name" value="Pribosyltran"/>
    <property type="match status" value="1"/>
</dbReference>
<comment type="similarity">
    <text evidence="1">Belongs to the ComF/GntX family.</text>
</comment>
<keyword evidence="4" id="KW-1185">Reference proteome</keyword>
<proteinExistence type="inferred from homology"/>
<dbReference type="EMBL" id="VRTY01000009">
    <property type="protein sequence ID" value="TXK51361.1"/>
    <property type="molecule type" value="Genomic_DNA"/>
</dbReference>
<evidence type="ECO:0000313" key="3">
    <source>
        <dbReference type="EMBL" id="TXK51361.1"/>
    </source>
</evidence>
<dbReference type="SUPFAM" id="SSF53271">
    <property type="entry name" value="PRTase-like"/>
    <property type="match status" value="1"/>
</dbReference>
<gene>
    <name evidence="3" type="ORF">FVR03_03830</name>
</gene>
<dbReference type="AlphaFoldDB" id="A0A5C8KD55"/>
<evidence type="ECO:0000256" key="1">
    <source>
        <dbReference type="ARBA" id="ARBA00008007"/>
    </source>
</evidence>
<dbReference type="PANTHER" id="PTHR47505">
    <property type="entry name" value="DNA UTILIZATION PROTEIN YHGH"/>
    <property type="match status" value="1"/>
</dbReference>
<dbReference type="Proteomes" id="UP000321926">
    <property type="component" value="Unassembled WGS sequence"/>
</dbReference>
<name>A0A5C8KD55_9BACT</name>
<sequence length="208" mass="23471">MARGEDFICTDCNVKLPYTEYHVHGGTAENQLLKRFWGKVPVRFAFAYLHFISKGRVQRLLHELKYRGAEELGDHLGYRYGSLLSDHQYNSHFDLVVPVPLHQSKLRKRGYNQSDSFAEGLARALQLPWSNRTLERTANTDTQTKKGRLERWQNVEDIFVVRKPELVQGKRILLVDDVMTTGATLEACAIALLAAGCVEVSVAAIAAA</sequence>
<accession>A0A5C8KD55</accession>
<reference evidence="3 4" key="1">
    <citation type="submission" date="2019-08" db="EMBL/GenBank/DDBJ databases">
        <authorList>
            <person name="Shi S."/>
        </authorList>
    </citation>
    <scope>NUCLEOTIDE SEQUENCE [LARGE SCALE GENOMIC DNA]</scope>
    <source>
        <strain evidence="3 4">GY10130</strain>
    </source>
</reference>
<comment type="caution">
    <text evidence="3">The sequence shown here is derived from an EMBL/GenBank/DDBJ whole genome shotgun (WGS) entry which is preliminary data.</text>
</comment>
<evidence type="ECO:0000259" key="2">
    <source>
        <dbReference type="Pfam" id="PF00156"/>
    </source>
</evidence>